<dbReference type="SFLD" id="SFLDS00003">
    <property type="entry name" value="Haloacid_Dehalogenase"/>
    <property type="match status" value="1"/>
</dbReference>
<dbReference type="SFLD" id="SFLDG01129">
    <property type="entry name" value="C1.5:_HAD__Beta-PGM__Phosphata"/>
    <property type="match status" value="1"/>
</dbReference>
<dbReference type="RefSeq" id="WP_008860247.1">
    <property type="nucleotide sequence ID" value="NZ_JH591189.1"/>
</dbReference>
<name>H1D2B5_9FIRM</name>
<dbReference type="Gene3D" id="3.40.50.1000">
    <property type="entry name" value="HAD superfamily/HAD-like"/>
    <property type="match status" value="1"/>
</dbReference>
<dbReference type="InterPro" id="IPR036412">
    <property type="entry name" value="HAD-like_sf"/>
</dbReference>
<reference evidence="1 2" key="1">
    <citation type="submission" date="2011-11" db="EMBL/GenBank/DDBJ databases">
        <title>The Genome Sequence of Dialister succinatiphilus YIT 11850.</title>
        <authorList>
            <consortium name="The Broad Institute Genome Sequencing Platform"/>
            <person name="Earl A."/>
            <person name="Ward D."/>
            <person name="Feldgarden M."/>
            <person name="Gevers D."/>
            <person name="Morotomi M."/>
            <person name="Young S.K."/>
            <person name="Zeng Q."/>
            <person name="Gargeya S."/>
            <person name="Fitzgerald M."/>
            <person name="Haas B."/>
            <person name="Abouelleil A."/>
            <person name="Alvarado L."/>
            <person name="Arachchi H.M."/>
            <person name="Berlin A."/>
            <person name="Brown A."/>
            <person name="Chapman S.B."/>
            <person name="Dunbar C."/>
            <person name="Gearin G."/>
            <person name="Goldberg J."/>
            <person name="Griggs A."/>
            <person name="Gujja S."/>
            <person name="Heiman D."/>
            <person name="Howarth C."/>
            <person name="Lui A."/>
            <person name="MacDonald P.J.P."/>
            <person name="Montmayeur A."/>
            <person name="Murphy C."/>
            <person name="Neiman D."/>
            <person name="Pearson M."/>
            <person name="Priest M."/>
            <person name="Roberts A."/>
            <person name="Saif S."/>
            <person name="Shea T."/>
            <person name="Sisk P."/>
            <person name="Stolte C."/>
            <person name="Sykes S."/>
            <person name="Wortman J."/>
            <person name="Nusbaum C."/>
            <person name="Birren B."/>
        </authorList>
    </citation>
    <scope>NUCLEOTIDE SEQUENCE [LARGE SCALE GENOMIC DNA]</scope>
    <source>
        <strain evidence="1 2">YIT 11850</strain>
    </source>
</reference>
<sequence length="243" mass="27777">MGNRTSFLQRNTIIFDMDGTLIDSIGIWNQVDQALMAAMGGAAEEEMAVGRRRDAFLADHGNEENPYLSYCLFLARHCGCSWSGEKVFQKRYEISRDFLIHKVDYKKGAPEVIQRLHGLGKTLVIATTTKRANMDIYRHLNENIRSKAPLDKYFTAIYTREDVSSIKPSPEVHEKLMTDLEKTREDCFIFEDSLAGLMAARAAGIPAGLIYDRYSEKDRNRMVPLAEAWYDSWEDVLSEMKTD</sequence>
<dbReference type="STRING" id="742743.HMPREF9453_01753"/>
<evidence type="ECO:0000313" key="1">
    <source>
        <dbReference type="EMBL" id="EHO62299.1"/>
    </source>
</evidence>
<dbReference type="PANTHER" id="PTHR18901">
    <property type="entry name" value="2-DEOXYGLUCOSE-6-PHOSPHATE PHOSPHATASE 2"/>
    <property type="match status" value="1"/>
</dbReference>
<dbReference type="Proteomes" id="UP000003277">
    <property type="component" value="Unassembled WGS sequence"/>
</dbReference>
<dbReference type="GO" id="GO:0016791">
    <property type="term" value="F:phosphatase activity"/>
    <property type="evidence" value="ECO:0007669"/>
    <property type="project" value="TreeGrafter"/>
</dbReference>
<dbReference type="CDD" id="cd07505">
    <property type="entry name" value="HAD_BPGM-like"/>
    <property type="match status" value="1"/>
</dbReference>
<dbReference type="PANTHER" id="PTHR18901:SF38">
    <property type="entry name" value="PSEUDOURIDINE-5'-PHOSPHATASE"/>
    <property type="match status" value="1"/>
</dbReference>
<keyword evidence="2" id="KW-1185">Reference proteome</keyword>
<protein>
    <submittedName>
        <fullName evidence="1">HAD hydrolase, family IA</fullName>
    </submittedName>
</protein>
<dbReference type="Gene3D" id="1.10.150.240">
    <property type="entry name" value="Putative phosphatase, domain 2"/>
    <property type="match status" value="1"/>
</dbReference>
<dbReference type="NCBIfam" id="TIGR01509">
    <property type="entry name" value="HAD-SF-IA-v3"/>
    <property type="match status" value="1"/>
</dbReference>
<dbReference type="HOGENOM" id="CLU_045011_13_1_9"/>
<evidence type="ECO:0000313" key="2">
    <source>
        <dbReference type="Proteomes" id="UP000003277"/>
    </source>
</evidence>
<dbReference type="EMBL" id="ADLT01000057">
    <property type="protein sequence ID" value="EHO62299.1"/>
    <property type="molecule type" value="Genomic_DNA"/>
</dbReference>
<comment type="caution">
    <text evidence="1">The sequence shown here is derived from an EMBL/GenBank/DDBJ whole genome shotgun (WGS) entry which is preliminary data.</text>
</comment>
<dbReference type="PATRIC" id="fig|742743.3.peg.1778"/>
<keyword evidence="1" id="KW-0378">Hydrolase</keyword>
<organism evidence="1 2">
    <name type="scientific">Dialister succinatiphilus YIT 11850</name>
    <dbReference type="NCBI Taxonomy" id="742743"/>
    <lineage>
        <taxon>Bacteria</taxon>
        <taxon>Bacillati</taxon>
        <taxon>Bacillota</taxon>
        <taxon>Negativicutes</taxon>
        <taxon>Veillonellales</taxon>
        <taxon>Veillonellaceae</taxon>
        <taxon>Dialister</taxon>
    </lineage>
</organism>
<dbReference type="SUPFAM" id="SSF56784">
    <property type="entry name" value="HAD-like"/>
    <property type="match status" value="1"/>
</dbReference>
<gene>
    <name evidence="1" type="ORF">HMPREF9453_01753</name>
</gene>
<dbReference type="OrthoDB" id="9797743at2"/>
<dbReference type="AlphaFoldDB" id="H1D2B5"/>
<proteinExistence type="predicted"/>
<dbReference type="eggNOG" id="COG0637">
    <property type="taxonomic scope" value="Bacteria"/>
</dbReference>
<dbReference type="Pfam" id="PF13419">
    <property type="entry name" value="HAD_2"/>
    <property type="match status" value="1"/>
</dbReference>
<dbReference type="InterPro" id="IPR041492">
    <property type="entry name" value="HAD_2"/>
</dbReference>
<dbReference type="InterPro" id="IPR023198">
    <property type="entry name" value="PGP-like_dom2"/>
</dbReference>
<dbReference type="InterPro" id="IPR023214">
    <property type="entry name" value="HAD_sf"/>
</dbReference>
<dbReference type="InterPro" id="IPR006439">
    <property type="entry name" value="HAD-SF_hydro_IA"/>
</dbReference>
<accession>H1D2B5</accession>